<gene>
    <name evidence="1" type="ORF">E6C55_00550</name>
</gene>
<organism evidence="1 2">
    <name type="scientific">Cohnella fermenti</name>
    <dbReference type="NCBI Taxonomy" id="2565925"/>
    <lineage>
        <taxon>Bacteria</taxon>
        <taxon>Bacillati</taxon>
        <taxon>Bacillota</taxon>
        <taxon>Bacilli</taxon>
        <taxon>Bacillales</taxon>
        <taxon>Paenibacillaceae</taxon>
        <taxon>Cohnella</taxon>
    </lineage>
</organism>
<evidence type="ECO:0000313" key="2">
    <source>
        <dbReference type="Proteomes" id="UP000310636"/>
    </source>
</evidence>
<protein>
    <submittedName>
        <fullName evidence="1">Uncharacterized protein</fullName>
    </submittedName>
</protein>
<evidence type="ECO:0000313" key="1">
    <source>
        <dbReference type="EMBL" id="THF84507.1"/>
    </source>
</evidence>
<dbReference type="OrthoDB" id="9844768at2"/>
<accession>A0A4S4C9T5</accession>
<reference evidence="1 2" key="1">
    <citation type="submission" date="2019-04" db="EMBL/GenBank/DDBJ databases">
        <title>Cohnella sp. nov. isolated from preserved vegetables.</title>
        <authorList>
            <person name="Lin S.-Y."/>
            <person name="Hung M.-H."/>
            <person name="Young C.-C."/>
        </authorList>
    </citation>
    <scope>NUCLEOTIDE SEQUENCE [LARGE SCALE GENOMIC DNA]</scope>
    <source>
        <strain evidence="1 2">CC-MHH1044</strain>
    </source>
</reference>
<dbReference type="RefSeq" id="WP_136367822.1">
    <property type="nucleotide sequence ID" value="NZ_SSOB01000001.1"/>
</dbReference>
<dbReference type="EMBL" id="SSOB01000001">
    <property type="protein sequence ID" value="THF84507.1"/>
    <property type="molecule type" value="Genomic_DNA"/>
</dbReference>
<dbReference type="Proteomes" id="UP000310636">
    <property type="component" value="Unassembled WGS sequence"/>
</dbReference>
<proteinExistence type="predicted"/>
<name>A0A4S4C9T5_9BACL</name>
<comment type="caution">
    <text evidence="1">The sequence shown here is derived from an EMBL/GenBank/DDBJ whole genome shotgun (WGS) entry which is preliminary data.</text>
</comment>
<keyword evidence="2" id="KW-1185">Reference proteome</keyword>
<dbReference type="AlphaFoldDB" id="A0A4S4C9T5"/>
<sequence length="85" mass="9591">MTKPFNVLLTFKSGKQRIVTIVDCDGFVELQSRCYKENFTLYPALGFSFKVSEIATMEPTSEMTDALQGQLELYEWLGIGEAKEG</sequence>